<evidence type="ECO:0000256" key="2">
    <source>
        <dbReference type="ARBA" id="ARBA00022692"/>
    </source>
</evidence>
<comment type="subcellular location">
    <subcellularLocation>
        <location evidence="1">Membrane</location>
        <topology evidence="1">Multi-pass membrane protein</topology>
    </subcellularLocation>
</comment>
<sequence length="327" mass="36011">MAIIDTEVRSKVQTLHHVPFVLGILTVPLFSYLTRTYDGYWLTISLPSCLLVSYYWLIPEPPRWLLAVGRIEQARKILIKAAKTNNISENKVTAAIESHETLIPSAIRKIDATEKQKSYGVMDLIITPNMRLKTICIVFNWLKCGMMFFGIEHYLAHISDNVLGDLAISGTNCLNLLDQFGQSCALSSPCVTFSSCLPAPRATDSLLPVSRVSRLKILIVANVIAGISLLLIIPFYYSDIAKLVLVTVAFTCMTISFPTTYLYTGELFPSVVRNIGFSVCSVASKTGSIFAPFLIACVDDLACRVIPVVFGMGPILGAILCKCCLRQ</sequence>
<comment type="caution">
    <text evidence="6">The sequence shown here is derived from an EMBL/GenBank/DDBJ whole genome shotgun (WGS) entry which is preliminary data.</text>
</comment>
<name>A0A4C1YPI5_EUMVA</name>
<feature type="transmembrane region" description="Helical" evidence="5">
    <location>
        <begin position="243"/>
        <end position="263"/>
    </location>
</feature>
<dbReference type="PANTHER" id="PTHR24064">
    <property type="entry name" value="SOLUTE CARRIER FAMILY 22 MEMBER"/>
    <property type="match status" value="1"/>
</dbReference>
<dbReference type="EMBL" id="BGZK01001305">
    <property type="protein sequence ID" value="GBP76804.1"/>
    <property type="molecule type" value="Genomic_DNA"/>
</dbReference>
<dbReference type="STRING" id="151549.A0A4C1YPI5"/>
<keyword evidence="7" id="KW-1185">Reference proteome</keyword>
<dbReference type="InterPro" id="IPR036259">
    <property type="entry name" value="MFS_trans_sf"/>
</dbReference>
<evidence type="ECO:0008006" key="8">
    <source>
        <dbReference type="Google" id="ProtNLM"/>
    </source>
</evidence>
<evidence type="ECO:0000256" key="1">
    <source>
        <dbReference type="ARBA" id="ARBA00004141"/>
    </source>
</evidence>
<dbReference type="AlphaFoldDB" id="A0A4C1YPI5"/>
<proteinExistence type="predicted"/>
<feature type="transmembrane region" description="Helical" evidence="5">
    <location>
        <begin position="12"/>
        <end position="33"/>
    </location>
</feature>
<dbReference type="Pfam" id="PF00083">
    <property type="entry name" value="Sugar_tr"/>
    <property type="match status" value="1"/>
</dbReference>
<feature type="transmembrane region" description="Helical" evidence="5">
    <location>
        <begin position="217"/>
        <end position="237"/>
    </location>
</feature>
<protein>
    <recommendedName>
        <fullName evidence="8">Organic cation transporter protein</fullName>
    </recommendedName>
</protein>
<evidence type="ECO:0000256" key="3">
    <source>
        <dbReference type="ARBA" id="ARBA00022989"/>
    </source>
</evidence>
<dbReference type="InterPro" id="IPR005828">
    <property type="entry name" value="MFS_sugar_transport-like"/>
</dbReference>
<keyword evidence="4 5" id="KW-0472">Membrane</keyword>
<organism evidence="6 7">
    <name type="scientific">Eumeta variegata</name>
    <name type="common">Bagworm moth</name>
    <name type="synonym">Eumeta japonica</name>
    <dbReference type="NCBI Taxonomy" id="151549"/>
    <lineage>
        <taxon>Eukaryota</taxon>
        <taxon>Metazoa</taxon>
        <taxon>Ecdysozoa</taxon>
        <taxon>Arthropoda</taxon>
        <taxon>Hexapoda</taxon>
        <taxon>Insecta</taxon>
        <taxon>Pterygota</taxon>
        <taxon>Neoptera</taxon>
        <taxon>Endopterygota</taxon>
        <taxon>Lepidoptera</taxon>
        <taxon>Glossata</taxon>
        <taxon>Ditrysia</taxon>
        <taxon>Tineoidea</taxon>
        <taxon>Psychidae</taxon>
        <taxon>Oiketicinae</taxon>
        <taxon>Eumeta</taxon>
    </lineage>
</organism>
<feature type="transmembrane region" description="Helical" evidence="5">
    <location>
        <begin position="275"/>
        <end position="295"/>
    </location>
</feature>
<reference evidence="6 7" key="1">
    <citation type="journal article" date="2019" name="Commun. Biol.">
        <title>The bagworm genome reveals a unique fibroin gene that provides high tensile strength.</title>
        <authorList>
            <person name="Kono N."/>
            <person name="Nakamura H."/>
            <person name="Ohtoshi R."/>
            <person name="Tomita M."/>
            <person name="Numata K."/>
            <person name="Arakawa K."/>
        </authorList>
    </citation>
    <scope>NUCLEOTIDE SEQUENCE [LARGE SCALE GENOMIC DNA]</scope>
</reference>
<dbReference type="GO" id="GO:0022857">
    <property type="term" value="F:transmembrane transporter activity"/>
    <property type="evidence" value="ECO:0007669"/>
    <property type="project" value="InterPro"/>
</dbReference>
<keyword evidence="3 5" id="KW-1133">Transmembrane helix</keyword>
<dbReference type="OrthoDB" id="5296287at2759"/>
<evidence type="ECO:0000256" key="5">
    <source>
        <dbReference type="SAM" id="Phobius"/>
    </source>
</evidence>
<evidence type="ECO:0000313" key="6">
    <source>
        <dbReference type="EMBL" id="GBP76804.1"/>
    </source>
</evidence>
<accession>A0A4C1YPI5</accession>
<dbReference type="Proteomes" id="UP000299102">
    <property type="component" value="Unassembled WGS sequence"/>
</dbReference>
<keyword evidence="2 5" id="KW-0812">Transmembrane</keyword>
<evidence type="ECO:0000313" key="7">
    <source>
        <dbReference type="Proteomes" id="UP000299102"/>
    </source>
</evidence>
<gene>
    <name evidence="6" type="ORF">EVAR_42654_1</name>
</gene>
<dbReference type="Gene3D" id="1.20.1250.20">
    <property type="entry name" value="MFS general substrate transporter like domains"/>
    <property type="match status" value="1"/>
</dbReference>
<dbReference type="GO" id="GO:0016020">
    <property type="term" value="C:membrane"/>
    <property type="evidence" value="ECO:0007669"/>
    <property type="project" value="UniProtKB-SubCell"/>
</dbReference>
<dbReference type="SUPFAM" id="SSF103473">
    <property type="entry name" value="MFS general substrate transporter"/>
    <property type="match status" value="1"/>
</dbReference>
<evidence type="ECO:0000256" key="4">
    <source>
        <dbReference type="ARBA" id="ARBA00023136"/>
    </source>
</evidence>
<feature type="transmembrane region" description="Helical" evidence="5">
    <location>
        <begin position="39"/>
        <end position="57"/>
    </location>
</feature>